<dbReference type="EMBL" id="QGNW01000060">
    <property type="protein sequence ID" value="RVX04509.1"/>
    <property type="molecule type" value="Genomic_DNA"/>
</dbReference>
<feature type="domain" description="R13L1/DRL21-like LRR repeat region" evidence="1">
    <location>
        <begin position="117"/>
        <end position="240"/>
    </location>
</feature>
<dbReference type="SUPFAM" id="SSF52058">
    <property type="entry name" value="L domain-like"/>
    <property type="match status" value="1"/>
</dbReference>
<dbReference type="Gene3D" id="3.80.10.10">
    <property type="entry name" value="Ribonuclease Inhibitor"/>
    <property type="match status" value="1"/>
</dbReference>
<sequence length="262" mass="29437">MTRSKWNHYLSSVDIGMVGRTTLKPRCQCLPLAIKAMGSLLHSKVEAREWDDVLNSELWDLPTDVVLPALRMEKLINLRYLDIRYTLVKEMSSDMCKLKNLQSLSTFIVGQNGGLRLGALRGLSGSLVISKVQNVVCDRDALEANMKDKKYLDELEFEWDYENTDVGGVVQSIMDILSSLQPHTNLKRIHINSFSGLSFPAWVGDPSFFNLVDLGLQNCNNCSSLPPLGQLPSLKHLSILEVKGVKMVGSEFYGKCFFLQHN</sequence>
<dbReference type="PANTHER" id="PTHR47186">
    <property type="entry name" value="LEUCINE-RICH REPEAT-CONTAINING PROTEIN 57"/>
    <property type="match status" value="1"/>
</dbReference>
<proteinExistence type="predicted"/>
<reference evidence="2 3" key="1">
    <citation type="journal article" date="2018" name="PLoS Genet.">
        <title>Population sequencing reveals clonal diversity and ancestral inbreeding in the grapevine cultivar Chardonnay.</title>
        <authorList>
            <person name="Roach M.J."/>
            <person name="Johnson D.L."/>
            <person name="Bohlmann J."/>
            <person name="van Vuuren H.J."/>
            <person name="Jones S.J."/>
            <person name="Pretorius I.S."/>
            <person name="Schmidt S.A."/>
            <person name="Borneman A.R."/>
        </authorList>
    </citation>
    <scope>NUCLEOTIDE SEQUENCE [LARGE SCALE GENOMIC DNA]</scope>
    <source>
        <strain evidence="3">cv. Chardonnay</strain>
        <tissue evidence="2">Leaf</tissue>
    </source>
</reference>
<dbReference type="AlphaFoldDB" id="A0A438J6C3"/>
<dbReference type="Proteomes" id="UP000288805">
    <property type="component" value="Unassembled WGS sequence"/>
</dbReference>
<dbReference type="PANTHER" id="PTHR47186:SF42">
    <property type="entry name" value="DISEASE RESISTANCE RPP13-LIKE PROTEIN 1"/>
    <property type="match status" value="1"/>
</dbReference>
<evidence type="ECO:0000313" key="3">
    <source>
        <dbReference type="Proteomes" id="UP000288805"/>
    </source>
</evidence>
<gene>
    <name evidence="2" type="primary">RPPL1_212</name>
    <name evidence="2" type="ORF">CK203_023392</name>
</gene>
<dbReference type="InterPro" id="IPR032675">
    <property type="entry name" value="LRR_dom_sf"/>
</dbReference>
<dbReference type="InterPro" id="IPR056789">
    <property type="entry name" value="LRR_R13L1-DRL21"/>
</dbReference>
<protein>
    <submittedName>
        <fullName evidence="2">Putative disease resistance RPP13-like protein 1</fullName>
    </submittedName>
</protein>
<organism evidence="2 3">
    <name type="scientific">Vitis vinifera</name>
    <name type="common">Grape</name>
    <dbReference type="NCBI Taxonomy" id="29760"/>
    <lineage>
        <taxon>Eukaryota</taxon>
        <taxon>Viridiplantae</taxon>
        <taxon>Streptophyta</taxon>
        <taxon>Embryophyta</taxon>
        <taxon>Tracheophyta</taxon>
        <taxon>Spermatophyta</taxon>
        <taxon>Magnoliopsida</taxon>
        <taxon>eudicotyledons</taxon>
        <taxon>Gunneridae</taxon>
        <taxon>Pentapetalae</taxon>
        <taxon>rosids</taxon>
        <taxon>Vitales</taxon>
        <taxon>Vitaceae</taxon>
        <taxon>Viteae</taxon>
        <taxon>Vitis</taxon>
    </lineage>
</organism>
<evidence type="ECO:0000259" key="1">
    <source>
        <dbReference type="Pfam" id="PF25019"/>
    </source>
</evidence>
<accession>A0A438J6C3</accession>
<comment type="caution">
    <text evidence="2">The sequence shown here is derived from an EMBL/GenBank/DDBJ whole genome shotgun (WGS) entry which is preliminary data.</text>
</comment>
<dbReference type="Pfam" id="PF25019">
    <property type="entry name" value="LRR_R13L1-DRL21"/>
    <property type="match status" value="1"/>
</dbReference>
<evidence type="ECO:0000313" key="2">
    <source>
        <dbReference type="EMBL" id="RVX04509.1"/>
    </source>
</evidence>
<name>A0A438J6C3_VITVI</name>